<dbReference type="Pfam" id="PF05988">
    <property type="entry name" value="DUF899"/>
    <property type="match status" value="1"/>
</dbReference>
<evidence type="ECO:0000313" key="3">
    <source>
        <dbReference type="Proteomes" id="UP000750711"/>
    </source>
</evidence>
<reference evidence="2" key="1">
    <citation type="submission" date="2021-03" db="EMBL/GenBank/DDBJ databases">
        <title>Comparative genomics and phylogenomic investigation of the class Geoglossomycetes provide insights into ecological specialization and systematics.</title>
        <authorList>
            <person name="Melie T."/>
            <person name="Pirro S."/>
            <person name="Miller A.N."/>
            <person name="Quandt A."/>
        </authorList>
    </citation>
    <scope>NUCLEOTIDE SEQUENCE</scope>
    <source>
        <strain evidence="2">CAQ_001_2017</strain>
    </source>
</reference>
<comment type="caution">
    <text evidence="2">The sequence shown here is derived from an EMBL/GenBank/DDBJ whole genome shotgun (WGS) entry which is preliminary data.</text>
</comment>
<proteinExistence type="predicted"/>
<dbReference type="Proteomes" id="UP000750711">
    <property type="component" value="Unassembled WGS sequence"/>
</dbReference>
<gene>
    <name evidence="2" type="ORF">GP486_001739</name>
</gene>
<dbReference type="InterPro" id="IPR010296">
    <property type="entry name" value="DUF899_thioredox"/>
</dbReference>
<feature type="region of interest" description="Disordered" evidence="1">
    <location>
        <begin position="1"/>
        <end position="38"/>
    </location>
</feature>
<evidence type="ECO:0000313" key="2">
    <source>
        <dbReference type="EMBL" id="KAH0564870.1"/>
    </source>
</evidence>
<evidence type="ECO:0000256" key="1">
    <source>
        <dbReference type="SAM" id="MobiDB-lite"/>
    </source>
</evidence>
<dbReference type="SUPFAM" id="SSF52833">
    <property type="entry name" value="Thioredoxin-like"/>
    <property type="match status" value="1"/>
</dbReference>
<protein>
    <recommendedName>
        <fullName evidence="4">DUF899 domain-containing protein</fullName>
    </recommendedName>
</protein>
<dbReference type="AlphaFoldDB" id="A0A9P8RSC8"/>
<accession>A0A9P8RSC8</accession>
<dbReference type="EMBL" id="JAGHQM010000166">
    <property type="protein sequence ID" value="KAH0564870.1"/>
    <property type="molecule type" value="Genomic_DNA"/>
</dbReference>
<sequence length="305" mass="34888">MILAAVRKSTSPATPKAELKYKSENRGKPPSSADKRLGSDLQDYLSCRPLPATAGQTRRPYCGLCGRNREVVSRDEWLAARKDLLTKEKEATRARDALNAERRKLPMVEVDKDYTFEGPTGKVSLSDLFDGQRQLAVYHFMFDPDWEEGCSSCSMFADGFGRLEHLRSRDTNFVVISRAPVAKLEAFKARMSWDFPWYSSFGTSFNYDFRVTQDETVGPVEYNYRDKAELEKAGLVYNMKGEQPGMSVFFRDGDHIYHTYSAYARGNDHLIFTYSVLDYTPLGRQENENMKIGGFLYHDKYPAKD</sequence>
<organism evidence="2 3">
    <name type="scientific">Trichoglossum hirsutum</name>
    <dbReference type="NCBI Taxonomy" id="265104"/>
    <lineage>
        <taxon>Eukaryota</taxon>
        <taxon>Fungi</taxon>
        <taxon>Dikarya</taxon>
        <taxon>Ascomycota</taxon>
        <taxon>Pezizomycotina</taxon>
        <taxon>Geoglossomycetes</taxon>
        <taxon>Geoglossales</taxon>
        <taxon>Geoglossaceae</taxon>
        <taxon>Trichoglossum</taxon>
    </lineage>
</organism>
<name>A0A9P8RSC8_9PEZI</name>
<dbReference type="InterPro" id="IPR036249">
    <property type="entry name" value="Thioredoxin-like_sf"/>
</dbReference>
<evidence type="ECO:0008006" key="4">
    <source>
        <dbReference type="Google" id="ProtNLM"/>
    </source>
</evidence>
<keyword evidence="3" id="KW-1185">Reference proteome</keyword>
<feature type="compositionally biased region" description="Basic and acidic residues" evidence="1">
    <location>
        <begin position="17"/>
        <end position="38"/>
    </location>
</feature>